<organism evidence="2 3">
    <name type="scientific">Blautia obeum</name>
    <dbReference type="NCBI Taxonomy" id="40520"/>
    <lineage>
        <taxon>Bacteria</taxon>
        <taxon>Bacillati</taxon>
        <taxon>Bacillota</taxon>
        <taxon>Clostridia</taxon>
        <taxon>Lachnospirales</taxon>
        <taxon>Lachnospiraceae</taxon>
        <taxon>Blautia</taxon>
    </lineage>
</organism>
<dbReference type="PANTHER" id="PTHR34985:SF1">
    <property type="entry name" value="SLR0554 PROTEIN"/>
    <property type="match status" value="1"/>
</dbReference>
<comment type="caution">
    <text evidence="2">The sequence shown here is derived from an EMBL/GenBank/DDBJ whole genome shotgun (WGS) entry which is preliminary data.</text>
</comment>
<dbReference type="Proteomes" id="UP000293506">
    <property type="component" value="Unassembled WGS sequence"/>
</dbReference>
<sequence length="436" mass="51236">MLTVDEIKEKLIRTEKGKVKQTISNCMLVLRYDPILKKSICRNELTCKTDIIGNMPWKRRGINLTNTDENNVKYYLEKNYELTSERNIRTALDIIANENSYHPIRSYLEKLKWDGEERIRFALNRFLGAEMNEYTYEVLKLVMLAAIRRIMQPGCKFEIMLCLVGGQGAGKSTFFRFLALKDEWFTDDLRRLDDDNVYRKLQGHWIVEMAEMLAQANAKSIEEIKSFLSRQKETYKIPYETHPEDRPRQCIFCGTSNNLKFLPMDRTGNRRFAPVLIHPEAAATHILANEKESRAYFGQMWAEAMEIYRSGNWELKLSDEMEKYVKELQKDFMPEDTKAGQIEAFLEKYEGTHVCTKMLFCEALEHAAFEDIPTWVSREIGEIMDGMDGWTSGKTHRFEKYGRQRSWVRIEECQQSLSTDREGFLEIPEQMEIPFD</sequence>
<name>A0A4Q5GCR8_9FIRM</name>
<evidence type="ECO:0000313" key="2">
    <source>
        <dbReference type="EMBL" id="RYT62727.1"/>
    </source>
</evidence>
<dbReference type="EMBL" id="RCXQ01000018">
    <property type="protein sequence ID" value="RYT62727.1"/>
    <property type="molecule type" value="Genomic_DNA"/>
</dbReference>
<dbReference type="Pfam" id="PF05272">
    <property type="entry name" value="VapE-like_dom"/>
    <property type="match status" value="1"/>
</dbReference>
<gene>
    <name evidence="2" type="ORF">EAI82_14210</name>
</gene>
<dbReference type="PANTHER" id="PTHR34985">
    <property type="entry name" value="SLR0554 PROTEIN"/>
    <property type="match status" value="1"/>
</dbReference>
<evidence type="ECO:0000313" key="3">
    <source>
        <dbReference type="Proteomes" id="UP000293506"/>
    </source>
</evidence>
<protein>
    <submittedName>
        <fullName evidence="2">Virulence-associated protein E</fullName>
    </submittedName>
</protein>
<dbReference type="AlphaFoldDB" id="A0A4Q5GCR8"/>
<proteinExistence type="predicted"/>
<reference evidence="2 3" key="1">
    <citation type="journal article" date="2019" name="Science, e1252229">
        <title>Invertible promoters mediate bacterial phase variation, antibiotic resistance, and host adaptation in the gut.</title>
        <authorList>
            <person name="Jiang X."/>
            <person name="Hall A.B."/>
            <person name="Arthur T.D."/>
            <person name="Plichta D.R."/>
            <person name="Covington C.T."/>
            <person name="Poyet M."/>
            <person name="Crothers J."/>
            <person name="Moses P.L."/>
            <person name="Tolonen A.C."/>
            <person name="Vlamakis H."/>
            <person name="Alm E.J."/>
            <person name="Xavier R.J."/>
        </authorList>
    </citation>
    <scope>NUCLEOTIDE SEQUENCE [LARGE SCALE GENOMIC DNA]</scope>
    <source>
        <strain evidence="3">af_0058</strain>
    </source>
</reference>
<dbReference type="InterPro" id="IPR007936">
    <property type="entry name" value="VapE-like_dom"/>
</dbReference>
<feature type="domain" description="Virulence-associated protein E-like" evidence="1">
    <location>
        <begin position="108"/>
        <end position="333"/>
    </location>
</feature>
<evidence type="ECO:0000259" key="1">
    <source>
        <dbReference type="Pfam" id="PF05272"/>
    </source>
</evidence>
<dbReference type="RefSeq" id="WP_117943782.1">
    <property type="nucleotide sequence ID" value="NZ_JAAISX010000027.1"/>
</dbReference>
<accession>A0A4Q5GCR8</accession>